<feature type="coiled-coil region" evidence="1">
    <location>
        <begin position="249"/>
        <end position="283"/>
    </location>
</feature>
<dbReference type="SUPFAM" id="SSF55753">
    <property type="entry name" value="Actin depolymerizing proteins"/>
    <property type="match status" value="1"/>
</dbReference>
<sequence length="372" mass="44629">MYTYIYIDSELKYDQVLYGLMRLSFGEGRFRRSHWVFFIWTPDTMVTSTPPNIRSKKNVERMKHVSWQPQMQDMLKPFGVTIVSETLEKVALFFNFEKYAITKRTQKILYYWIGRVKKSVVVDGSDTISEEAFMKALEAEKAYFAQIKKKESEETKRLQHEMQVEEEHRREKEAERKRKEREERLRQRSLYNKAQLTKIDSNEPTAIEEEPEEDDEEKAILSADEEEEREEIIVPPPVQIDEIPAVIEVKLSEEELAKIEAERKHQEEEERKRQEKLQALEKEALMSKLIMESVELCKRINEPLDWVLKTNKKKLNRFIWIVGKCFLYRYFFFAKIFKLCIFFNIHFFIERLLFIYAVTKEVVAIIKNYAVV</sequence>
<protein>
    <recommendedName>
        <fullName evidence="4">ADF-H domain-containing protein</fullName>
    </recommendedName>
</protein>
<keyword evidence="3" id="KW-0472">Membrane</keyword>
<feature type="domain" description="ADF-H" evidence="4">
    <location>
        <begin position="1"/>
        <end position="100"/>
    </location>
</feature>
<dbReference type="PROSITE" id="PS51263">
    <property type="entry name" value="ADF_H"/>
    <property type="match status" value="1"/>
</dbReference>
<proteinExistence type="predicted"/>
<evidence type="ECO:0000313" key="6">
    <source>
        <dbReference type="Proteomes" id="UP000023152"/>
    </source>
</evidence>
<evidence type="ECO:0000256" key="3">
    <source>
        <dbReference type="SAM" id="Phobius"/>
    </source>
</evidence>
<keyword evidence="1" id="KW-0175">Coiled coil</keyword>
<feature type="compositionally biased region" description="Acidic residues" evidence="2">
    <location>
        <begin position="206"/>
        <end position="229"/>
    </location>
</feature>
<organism evidence="5 6">
    <name type="scientific">Reticulomyxa filosa</name>
    <dbReference type="NCBI Taxonomy" id="46433"/>
    <lineage>
        <taxon>Eukaryota</taxon>
        <taxon>Sar</taxon>
        <taxon>Rhizaria</taxon>
        <taxon>Retaria</taxon>
        <taxon>Foraminifera</taxon>
        <taxon>Monothalamids</taxon>
        <taxon>Reticulomyxidae</taxon>
        <taxon>Reticulomyxa</taxon>
    </lineage>
</organism>
<keyword evidence="6" id="KW-1185">Reference proteome</keyword>
<feature type="transmembrane region" description="Helical" evidence="3">
    <location>
        <begin position="327"/>
        <end position="349"/>
    </location>
</feature>
<evidence type="ECO:0000256" key="2">
    <source>
        <dbReference type="SAM" id="MobiDB-lite"/>
    </source>
</evidence>
<gene>
    <name evidence="5" type="ORF">RFI_20511</name>
</gene>
<evidence type="ECO:0000313" key="5">
    <source>
        <dbReference type="EMBL" id="ETO16826.1"/>
    </source>
</evidence>
<feature type="compositionally biased region" description="Polar residues" evidence="2">
    <location>
        <begin position="189"/>
        <end position="204"/>
    </location>
</feature>
<feature type="region of interest" description="Disordered" evidence="2">
    <location>
        <begin position="154"/>
        <end position="229"/>
    </location>
</feature>
<comment type="caution">
    <text evidence="5">The sequence shown here is derived from an EMBL/GenBank/DDBJ whole genome shotgun (WGS) entry which is preliminary data.</text>
</comment>
<keyword evidence="3" id="KW-1133">Transmembrane helix</keyword>
<evidence type="ECO:0000259" key="4">
    <source>
        <dbReference type="PROSITE" id="PS51263"/>
    </source>
</evidence>
<keyword evidence="3" id="KW-0812">Transmembrane</keyword>
<dbReference type="InterPro" id="IPR002108">
    <property type="entry name" value="ADF-H"/>
</dbReference>
<dbReference type="GO" id="GO:0003779">
    <property type="term" value="F:actin binding"/>
    <property type="evidence" value="ECO:0007669"/>
    <property type="project" value="InterPro"/>
</dbReference>
<dbReference type="Proteomes" id="UP000023152">
    <property type="component" value="Unassembled WGS sequence"/>
</dbReference>
<dbReference type="AlphaFoldDB" id="X6MT50"/>
<accession>X6MT50</accession>
<dbReference type="EMBL" id="ASPP01017786">
    <property type="protein sequence ID" value="ETO16826.1"/>
    <property type="molecule type" value="Genomic_DNA"/>
</dbReference>
<name>X6MT50_RETFI</name>
<reference evidence="5 6" key="1">
    <citation type="journal article" date="2013" name="Curr. Biol.">
        <title>The Genome of the Foraminiferan Reticulomyxa filosa.</title>
        <authorList>
            <person name="Glockner G."/>
            <person name="Hulsmann N."/>
            <person name="Schleicher M."/>
            <person name="Noegel A.A."/>
            <person name="Eichinger L."/>
            <person name="Gallinger C."/>
            <person name="Pawlowski J."/>
            <person name="Sierra R."/>
            <person name="Euteneuer U."/>
            <person name="Pillet L."/>
            <person name="Moustafa A."/>
            <person name="Platzer M."/>
            <person name="Groth M."/>
            <person name="Szafranski K."/>
            <person name="Schliwa M."/>
        </authorList>
    </citation>
    <scope>NUCLEOTIDE SEQUENCE [LARGE SCALE GENOMIC DNA]</scope>
</reference>
<evidence type="ECO:0000256" key="1">
    <source>
        <dbReference type="SAM" id="Coils"/>
    </source>
</evidence>
<feature type="compositionally biased region" description="Basic and acidic residues" evidence="2">
    <location>
        <begin position="154"/>
        <end position="186"/>
    </location>
</feature>